<reference evidence="1" key="1">
    <citation type="submission" date="2020-07" db="EMBL/GenBank/DDBJ databases">
        <authorList>
            <person name="Ferguson B K."/>
        </authorList>
    </citation>
    <scope>NUCLEOTIDE SEQUENCE</scope>
    <source>
        <strain evidence="1">L06</strain>
    </source>
</reference>
<organism evidence="1">
    <name type="scientific">Bracon brevicornis</name>
    <dbReference type="NCBI Taxonomy" id="1563983"/>
    <lineage>
        <taxon>Eukaryota</taxon>
        <taxon>Metazoa</taxon>
        <taxon>Ecdysozoa</taxon>
        <taxon>Arthropoda</taxon>
        <taxon>Hexapoda</taxon>
        <taxon>Insecta</taxon>
        <taxon>Pterygota</taxon>
        <taxon>Neoptera</taxon>
        <taxon>Endopterygota</taxon>
        <taxon>Hymenoptera</taxon>
        <taxon>Apocrita</taxon>
        <taxon>Ichneumonoidea</taxon>
        <taxon>Braconidae</taxon>
        <taxon>Braconinae</taxon>
        <taxon>Bracon</taxon>
    </lineage>
</organism>
<proteinExistence type="predicted"/>
<name>A0A6V7LIN9_9HYME</name>
<dbReference type="AlphaFoldDB" id="A0A6V7LIN9"/>
<protein>
    <submittedName>
        <fullName evidence="1">Uncharacterized protein</fullName>
    </submittedName>
</protein>
<accession>A0A6V7LIN9</accession>
<sequence>MADVDEVVRRTLRHILTNLTNQGLIPSHQPIPQNSSINLNLAPLPSPSPATMVAGAISESVTMPTNPSMALTNPAVVTTTAKPDQHIYNSTGYLIEQDDLEYSE</sequence>
<evidence type="ECO:0000313" key="1">
    <source>
        <dbReference type="EMBL" id="CAD1576125.1"/>
    </source>
</evidence>
<gene>
    <name evidence="1" type="ORF">BBRV_LOCUS107663</name>
</gene>
<dbReference type="EMBL" id="CADCXW020000343">
    <property type="protein sequence ID" value="CAD1576125.1"/>
    <property type="molecule type" value="Genomic_DNA"/>
</dbReference>